<keyword evidence="3" id="KW-1185">Reference proteome</keyword>
<organism evidence="2 3">
    <name type="scientific">Rhinocladiella mackenziei CBS 650.93</name>
    <dbReference type="NCBI Taxonomy" id="1442369"/>
    <lineage>
        <taxon>Eukaryota</taxon>
        <taxon>Fungi</taxon>
        <taxon>Dikarya</taxon>
        <taxon>Ascomycota</taxon>
        <taxon>Pezizomycotina</taxon>
        <taxon>Eurotiomycetes</taxon>
        <taxon>Chaetothyriomycetidae</taxon>
        <taxon>Chaetothyriales</taxon>
        <taxon>Herpotrichiellaceae</taxon>
        <taxon>Rhinocladiella</taxon>
    </lineage>
</organism>
<sequence length="704" mass="76517">MSLKRLPQLPARPSMQVSTERSQSKLSASDSGSASATPSPTFSTQDSRSSTNLSTSVSDPDDYADAWALQTMSSATATMRSKSIARDSHPPSENGNRRASGRVRKPTAKAQALNDSKSHSHPVSDTIVVSSSPVSEDRSAHKERPSTPPSKKSTAKALPGLEIPESPAAVRVNGATTPPKLEADQDEMLIPAVESPSRRLSQRERKPTAKALSTSITPQKRPAVDSQEIPSRKSARISFLGPKVPSKLRYSISSAHTDNDDLGDAEIAGTPPKKKSKVIILKSKRLSDVFGLAPQPAQGVSTSSATEGKSLSQPEPSHTTSGSAAEVPQASDTQEPCNLSCLSPSSRLLAFAEIARQMPDSDDEDEVVPGSLQDWRIYTQAWCQCEKNEPLQTDRTNSVELARALLPNKVSEGTLYDPVDLTRSVSEVELLSTPVNTIIRATDAERLSQLFTNPGHGRAARGSNPSPVTTGHRRPSDVLVSEPVGPTRRRSTIRIDPHPQILQPPQPSSPMKKAYEEPLRDDRNALSDIRKRAAARGIQWNFNMTFDDIHALLMDLDERQQEMYQHQPILSPHPEMRGPTYDVHETHGSPSGFGMLLPPRAIPNGPQSGNGRQRRQDTWVSYSLMNGPSDFNHGHGIVNNTSCVEDGDMAMTPPRRFSSPGRPKSSRFRVDPRGLRGESPGPGTIINIDEKKNGTGKQGRRSRD</sequence>
<accession>A0A0D2JBW1</accession>
<dbReference type="AlphaFoldDB" id="A0A0D2JBW1"/>
<dbReference type="STRING" id="1442369.A0A0D2JBW1"/>
<reference evidence="2 3" key="1">
    <citation type="submission" date="2015-01" db="EMBL/GenBank/DDBJ databases">
        <title>The Genome Sequence of Rhinocladiella mackenzie CBS 650.93.</title>
        <authorList>
            <consortium name="The Broad Institute Genomics Platform"/>
            <person name="Cuomo C."/>
            <person name="de Hoog S."/>
            <person name="Gorbushina A."/>
            <person name="Stielow B."/>
            <person name="Teixiera M."/>
            <person name="Abouelleil A."/>
            <person name="Chapman S.B."/>
            <person name="Priest M."/>
            <person name="Young S.K."/>
            <person name="Wortman J."/>
            <person name="Nusbaum C."/>
            <person name="Birren B."/>
        </authorList>
    </citation>
    <scope>NUCLEOTIDE SEQUENCE [LARGE SCALE GENOMIC DNA]</scope>
    <source>
        <strain evidence="2 3">CBS 650.93</strain>
    </source>
</reference>
<dbReference type="Proteomes" id="UP000053617">
    <property type="component" value="Unassembled WGS sequence"/>
</dbReference>
<feature type="region of interest" description="Disordered" evidence="1">
    <location>
        <begin position="254"/>
        <end position="277"/>
    </location>
</feature>
<feature type="region of interest" description="Disordered" evidence="1">
    <location>
        <begin position="1"/>
        <end position="61"/>
    </location>
</feature>
<feature type="compositionally biased region" description="Low complexity" evidence="1">
    <location>
        <begin position="24"/>
        <end position="58"/>
    </location>
</feature>
<feature type="region of interest" description="Disordered" evidence="1">
    <location>
        <begin position="291"/>
        <end position="338"/>
    </location>
</feature>
<dbReference type="EMBL" id="KN847477">
    <property type="protein sequence ID" value="KIX06585.1"/>
    <property type="molecule type" value="Genomic_DNA"/>
</dbReference>
<dbReference type="HOGENOM" id="CLU_364837_0_0_1"/>
<proteinExistence type="predicted"/>
<dbReference type="VEuPathDB" id="FungiDB:Z518_04561"/>
<dbReference type="GeneID" id="25292632"/>
<protein>
    <submittedName>
        <fullName evidence="2">Uncharacterized protein</fullName>
    </submittedName>
</protein>
<feature type="compositionally biased region" description="Basic and acidic residues" evidence="1">
    <location>
        <begin position="135"/>
        <end position="145"/>
    </location>
</feature>
<dbReference type="RefSeq" id="XP_013273721.1">
    <property type="nucleotide sequence ID" value="XM_013418267.1"/>
</dbReference>
<feature type="region of interest" description="Disordered" evidence="1">
    <location>
        <begin position="452"/>
        <end position="514"/>
    </location>
</feature>
<evidence type="ECO:0000256" key="1">
    <source>
        <dbReference type="SAM" id="MobiDB-lite"/>
    </source>
</evidence>
<dbReference type="OrthoDB" id="4156059at2759"/>
<evidence type="ECO:0000313" key="3">
    <source>
        <dbReference type="Proteomes" id="UP000053617"/>
    </source>
</evidence>
<feature type="compositionally biased region" description="Polar residues" evidence="1">
    <location>
        <begin position="298"/>
        <end position="323"/>
    </location>
</feature>
<evidence type="ECO:0000313" key="2">
    <source>
        <dbReference type="EMBL" id="KIX06585.1"/>
    </source>
</evidence>
<gene>
    <name evidence="2" type="ORF">Z518_04561</name>
</gene>
<feature type="compositionally biased region" description="Polar residues" evidence="1">
    <location>
        <begin position="121"/>
        <end position="134"/>
    </location>
</feature>
<feature type="region of interest" description="Disordered" evidence="1">
    <location>
        <begin position="644"/>
        <end position="704"/>
    </location>
</feature>
<feature type="region of interest" description="Disordered" evidence="1">
    <location>
        <begin position="76"/>
        <end position="240"/>
    </location>
</feature>
<name>A0A0D2JBW1_9EURO</name>